<keyword evidence="4" id="KW-1185">Reference proteome</keyword>
<evidence type="ECO:0000256" key="1">
    <source>
        <dbReference type="SAM" id="MobiDB-lite"/>
    </source>
</evidence>
<name>A0ABQ4SI96_9HYPH</name>
<protein>
    <recommendedName>
        <fullName evidence="5">Histidine kinase</fullName>
    </recommendedName>
</protein>
<keyword evidence="2" id="KW-0812">Transmembrane</keyword>
<evidence type="ECO:0000313" key="3">
    <source>
        <dbReference type="EMBL" id="GJE01473.1"/>
    </source>
</evidence>
<proteinExistence type="predicted"/>
<feature type="region of interest" description="Disordered" evidence="1">
    <location>
        <begin position="188"/>
        <end position="228"/>
    </location>
</feature>
<gene>
    <name evidence="3" type="ORF">GMJLKIPL_3405</name>
</gene>
<keyword evidence="2" id="KW-0472">Membrane</keyword>
<feature type="compositionally biased region" description="Basic and acidic residues" evidence="1">
    <location>
        <begin position="194"/>
        <end position="212"/>
    </location>
</feature>
<keyword evidence="2" id="KW-1133">Transmembrane helix</keyword>
<feature type="compositionally biased region" description="Low complexity" evidence="1">
    <location>
        <begin position="123"/>
        <end position="136"/>
    </location>
</feature>
<feature type="region of interest" description="Disordered" evidence="1">
    <location>
        <begin position="65"/>
        <end position="145"/>
    </location>
</feature>
<dbReference type="Proteomes" id="UP001055153">
    <property type="component" value="Unassembled WGS sequence"/>
</dbReference>
<organism evidence="3 4">
    <name type="scientific">Methylobacterium isbiliense</name>
    <dbReference type="NCBI Taxonomy" id="315478"/>
    <lineage>
        <taxon>Bacteria</taxon>
        <taxon>Pseudomonadati</taxon>
        <taxon>Pseudomonadota</taxon>
        <taxon>Alphaproteobacteria</taxon>
        <taxon>Hyphomicrobiales</taxon>
        <taxon>Methylobacteriaceae</taxon>
        <taxon>Methylobacterium</taxon>
    </lineage>
</organism>
<sequence>MADYYPLLARALDALPDRSPDMRRAVYDRARSALTAQLRTLDPPLSEEDIAAECRSLDAAIARLEDEHGGEAPTPAPDPAPTRPEPEPTLPPPPADDALPEPGPPIALKVPEPERPKPPPSAEAPAPEAAAEENPAGRQRPRIEVVRPKGGRSRLLRNGIVALVLALVIGAIAVTAWSLRDTPETLQSRLGEPAAERPPENQDSKFADRVGGERAPAAPAPAPAARGGNEIAVAQRATLFEETGAQGSQPRAIPARVVWRLDAVNAGQGQPLQTVVRAEVEAQEAGLSLSLVIRRNTDAALPASHVIELTFTPTDPARAVRDVGLLQFKDDESGRGSPVSGLPVPVRENLFLIGLSNLKGDVERNTDLLLRRNWIDLPLRYASNTRAILTFEKGSAGERVMREAFAQWQ</sequence>
<evidence type="ECO:0008006" key="5">
    <source>
        <dbReference type="Google" id="ProtNLM"/>
    </source>
</evidence>
<dbReference type="RefSeq" id="WP_238236393.1">
    <property type="nucleotide sequence ID" value="NZ_BPQQ01000039.1"/>
</dbReference>
<accession>A0ABQ4SI96</accession>
<evidence type="ECO:0000256" key="2">
    <source>
        <dbReference type="SAM" id="Phobius"/>
    </source>
</evidence>
<feature type="compositionally biased region" description="Pro residues" evidence="1">
    <location>
        <begin position="74"/>
        <end position="105"/>
    </location>
</feature>
<reference evidence="3" key="2">
    <citation type="submission" date="2021-08" db="EMBL/GenBank/DDBJ databases">
        <authorList>
            <person name="Tani A."/>
            <person name="Ola A."/>
            <person name="Ogura Y."/>
            <person name="Katsura K."/>
            <person name="Hayashi T."/>
        </authorList>
    </citation>
    <scope>NUCLEOTIDE SEQUENCE</scope>
    <source>
        <strain evidence="3">DSM 17168</strain>
    </source>
</reference>
<feature type="transmembrane region" description="Helical" evidence="2">
    <location>
        <begin position="159"/>
        <end position="179"/>
    </location>
</feature>
<comment type="caution">
    <text evidence="3">The sequence shown here is derived from an EMBL/GenBank/DDBJ whole genome shotgun (WGS) entry which is preliminary data.</text>
</comment>
<evidence type="ECO:0000313" key="4">
    <source>
        <dbReference type="Proteomes" id="UP001055153"/>
    </source>
</evidence>
<reference evidence="3" key="1">
    <citation type="journal article" date="2021" name="Front. Microbiol.">
        <title>Comprehensive Comparative Genomics and Phenotyping of Methylobacterium Species.</title>
        <authorList>
            <person name="Alessa O."/>
            <person name="Ogura Y."/>
            <person name="Fujitani Y."/>
            <person name="Takami H."/>
            <person name="Hayashi T."/>
            <person name="Sahin N."/>
            <person name="Tani A."/>
        </authorList>
    </citation>
    <scope>NUCLEOTIDE SEQUENCE</scope>
    <source>
        <strain evidence="3">DSM 17168</strain>
    </source>
</reference>
<dbReference type="EMBL" id="BPQQ01000039">
    <property type="protein sequence ID" value="GJE01473.1"/>
    <property type="molecule type" value="Genomic_DNA"/>
</dbReference>